<keyword evidence="3" id="KW-1185">Reference proteome</keyword>
<evidence type="ECO:0000313" key="3">
    <source>
        <dbReference type="Proteomes" id="UP001630127"/>
    </source>
</evidence>
<gene>
    <name evidence="2" type="ORF">ACH5RR_014919</name>
</gene>
<organism evidence="2 3">
    <name type="scientific">Cinchona calisaya</name>
    <dbReference type="NCBI Taxonomy" id="153742"/>
    <lineage>
        <taxon>Eukaryota</taxon>
        <taxon>Viridiplantae</taxon>
        <taxon>Streptophyta</taxon>
        <taxon>Embryophyta</taxon>
        <taxon>Tracheophyta</taxon>
        <taxon>Spermatophyta</taxon>
        <taxon>Magnoliopsida</taxon>
        <taxon>eudicotyledons</taxon>
        <taxon>Gunneridae</taxon>
        <taxon>Pentapetalae</taxon>
        <taxon>asterids</taxon>
        <taxon>lamiids</taxon>
        <taxon>Gentianales</taxon>
        <taxon>Rubiaceae</taxon>
        <taxon>Cinchonoideae</taxon>
        <taxon>Cinchoneae</taxon>
        <taxon>Cinchona</taxon>
    </lineage>
</organism>
<protein>
    <submittedName>
        <fullName evidence="2">Uncharacterized protein</fullName>
    </submittedName>
</protein>
<comment type="caution">
    <text evidence="2">The sequence shown here is derived from an EMBL/GenBank/DDBJ whole genome shotgun (WGS) entry which is preliminary data.</text>
</comment>
<evidence type="ECO:0000313" key="2">
    <source>
        <dbReference type="EMBL" id="KAL3522085.1"/>
    </source>
</evidence>
<reference evidence="2 3" key="1">
    <citation type="submission" date="2024-11" db="EMBL/GenBank/DDBJ databases">
        <title>A near-complete genome assembly of Cinchona calisaya.</title>
        <authorList>
            <person name="Lian D.C."/>
            <person name="Zhao X.W."/>
            <person name="Wei L."/>
        </authorList>
    </citation>
    <scope>NUCLEOTIDE SEQUENCE [LARGE SCALE GENOMIC DNA]</scope>
    <source>
        <tissue evidence="2">Nenye</tissue>
    </source>
</reference>
<dbReference type="Proteomes" id="UP001630127">
    <property type="component" value="Unassembled WGS sequence"/>
</dbReference>
<dbReference type="EMBL" id="JBJUIK010000007">
    <property type="protein sequence ID" value="KAL3522085.1"/>
    <property type="molecule type" value="Genomic_DNA"/>
</dbReference>
<accession>A0ABD2ZUR8</accession>
<evidence type="ECO:0000256" key="1">
    <source>
        <dbReference type="SAM" id="MobiDB-lite"/>
    </source>
</evidence>
<feature type="compositionally biased region" description="Low complexity" evidence="1">
    <location>
        <begin position="39"/>
        <end position="51"/>
    </location>
</feature>
<proteinExistence type="predicted"/>
<dbReference type="AlphaFoldDB" id="A0ABD2ZUR8"/>
<name>A0ABD2ZUR8_9GENT</name>
<sequence>MDLPWKFQSCIRKNLRHVSNPRRVLDDIDKSRDTRIDFGGSQTGSSTGNSSLVSGKISGTLVILDAYWTTLTKVVQKASDRCKTLPLLCPTARTRDELLCD</sequence>
<feature type="region of interest" description="Disordered" evidence="1">
    <location>
        <begin position="33"/>
        <end position="53"/>
    </location>
</feature>